<evidence type="ECO:0000313" key="1">
    <source>
        <dbReference type="EMBL" id="CAE0767773.1"/>
    </source>
</evidence>
<name>A0A7S4F2B9_CHRCT</name>
<dbReference type="AlphaFoldDB" id="A0A7S4F2B9"/>
<sequence>MLSRMKTEGSLGSACALRQTARGWSSCQRAPLEVWAPPAASGARAKLCRVCSAVFGRALLIPLKKRTAGLVEIGLWTRRRVRLERRARGCVLCVLMANSLIEVRGG</sequence>
<organism evidence="1">
    <name type="scientific">Chrysotila carterae</name>
    <name type="common">Marine alga</name>
    <name type="synonym">Syracosphaera carterae</name>
    <dbReference type="NCBI Taxonomy" id="13221"/>
    <lineage>
        <taxon>Eukaryota</taxon>
        <taxon>Haptista</taxon>
        <taxon>Haptophyta</taxon>
        <taxon>Prymnesiophyceae</taxon>
        <taxon>Isochrysidales</taxon>
        <taxon>Isochrysidaceae</taxon>
        <taxon>Chrysotila</taxon>
    </lineage>
</organism>
<gene>
    <name evidence="1" type="ORF">PCAR00345_LOCUS20385</name>
</gene>
<proteinExistence type="predicted"/>
<dbReference type="EMBL" id="HBIZ01031989">
    <property type="protein sequence ID" value="CAE0767773.1"/>
    <property type="molecule type" value="Transcribed_RNA"/>
</dbReference>
<protein>
    <submittedName>
        <fullName evidence="1">Uncharacterized protein</fullName>
    </submittedName>
</protein>
<reference evidence="1" key="1">
    <citation type="submission" date="2021-01" db="EMBL/GenBank/DDBJ databases">
        <authorList>
            <person name="Corre E."/>
            <person name="Pelletier E."/>
            <person name="Niang G."/>
            <person name="Scheremetjew M."/>
            <person name="Finn R."/>
            <person name="Kale V."/>
            <person name="Holt S."/>
            <person name="Cochrane G."/>
            <person name="Meng A."/>
            <person name="Brown T."/>
            <person name="Cohen L."/>
        </authorList>
    </citation>
    <scope>NUCLEOTIDE SEQUENCE</scope>
    <source>
        <strain evidence="1">CCMP645</strain>
    </source>
</reference>
<accession>A0A7S4F2B9</accession>